<dbReference type="AlphaFoldDB" id="A0A9D2KYP8"/>
<reference evidence="2" key="1">
    <citation type="journal article" date="2021" name="PeerJ">
        <title>Extensive microbial diversity within the chicken gut microbiome revealed by metagenomics and culture.</title>
        <authorList>
            <person name="Gilroy R."/>
            <person name="Ravi A."/>
            <person name="Getino M."/>
            <person name="Pursley I."/>
            <person name="Horton D.L."/>
            <person name="Alikhan N.F."/>
            <person name="Baker D."/>
            <person name="Gharbi K."/>
            <person name="Hall N."/>
            <person name="Watson M."/>
            <person name="Adriaenssens E.M."/>
            <person name="Foster-Nyarko E."/>
            <person name="Jarju S."/>
            <person name="Secka A."/>
            <person name="Antonio M."/>
            <person name="Oren A."/>
            <person name="Chaudhuri R.R."/>
            <person name="La Ragione R."/>
            <person name="Hildebrand F."/>
            <person name="Pallen M.J."/>
        </authorList>
    </citation>
    <scope>NUCLEOTIDE SEQUENCE</scope>
    <source>
        <strain evidence="2">CHK179-7159</strain>
    </source>
</reference>
<evidence type="ECO:0000313" key="2">
    <source>
        <dbReference type="EMBL" id="HJA92742.1"/>
    </source>
</evidence>
<dbReference type="InterPro" id="IPR001387">
    <property type="entry name" value="Cro/C1-type_HTH"/>
</dbReference>
<gene>
    <name evidence="2" type="ORF">H9717_06450</name>
</gene>
<protein>
    <submittedName>
        <fullName evidence="2">Helix-turn-helix domain-containing protein</fullName>
    </submittedName>
</protein>
<dbReference type="Pfam" id="PF13443">
    <property type="entry name" value="HTH_26"/>
    <property type="match status" value="1"/>
</dbReference>
<dbReference type="Proteomes" id="UP000886858">
    <property type="component" value="Unassembled WGS sequence"/>
</dbReference>
<evidence type="ECO:0000313" key="3">
    <source>
        <dbReference type="Proteomes" id="UP000886858"/>
    </source>
</evidence>
<accession>A0A9D2KYP8</accession>
<organism evidence="2 3">
    <name type="scientific">Candidatus Eisenbergiella merdipullorum</name>
    <dbReference type="NCBI Taxonomy" id="2838553"/>
    <lineage>
        <taxon>Bacteria</taxon>
        <taxon>Bacillati</taxon>
        <taxon>Bacillota</taxon>
        <taxon>Clostridia</taxon>
        <taxon>Lachnospirales</taxon>
        <taxon>Lachnospiraceae</taxon>
        <taxon>Eisenbergiella</taxon>
    </lineage>
</organism>
<dbReference type="PROSITE" id="PS50943">
    <property type="entry name" value="HTH_CROC1"/>
    <property type="match status" value="1"/>
</dbReference>
<proteinExistence type="predicted"/>
<dbReference type="CDD" id="cd00093">
    <property type="entry name" value="HTH_XRE"/>
    <property type="match status" value="1"/>
</dbReference>
<dbReference type="EMBL" id="DWYY01000066">
    <property type="protein sequence ID" value="HJA92742.1"/>
    <property type="molecule type" value="Genomic_DNA"/>
</dbReference>
<feature type="domain" description="HTH cro/C1-type" evidence="1">
    <location>
        <begin position="9"/>
        <end position="63"/>
    </location>
</feature>
<name>A0A9D2KYP8_9FIRM</name>
<dbReference type="GO" id="GO:0003677">
    <property type="term" value="F:DNA binding"/>
    <property type="evidence" value="ECO:0007669"/>
    <property type="project" value="InterPro"/>
</dbReference>
<sequence length="71" mass="7864">MEVDIRDNLKSVITDKGFIQATIAHKANLSPSKFSAILNKSRKLEANELFAICEAIGMSPTDLRNYPKISV</sequence>
<comment type="caution">
    <text evidence="2">The sequence shown here is derived from an EMBL/GenBank/DDBJ whole genome shotgun (WGS) entry which is preliminary data.</text>
</comment>
<dbReference type="SUPFAM" id="SSF47413">
    <property type="entry name" value="lambda repressor-like DNA-binding domains"/>
    <property type="match status" value="1"/>
</dbReference>
<dbReference type="Gene3D" id="1.10.260.40">
    <property type="entry name" value="lambda repressor-like DNA-binding domains"/>
    <property type="match status" value="1"/>
</dbReference>
<reference evidence="2" key="2">
    <citation type="submission" date="2021-04" db="EMBL/GenBank/DDBJ databases">
        <authorList>
            <person name="Gilroy R."/>
        </authorList>
    </citation>
    <scope>NUCLEOTIDE SEQUENCE</scope>
    <source>
        <strain evidence="2">CHK179-7159</strain>
    </source>
</reference>
<evidence type="ECO:0000259" key="1">
    <source>
        <dbReference type="PROSITE" id="PS50943"/>
    </source>
</evidence>
<dbReference type="InterPro" id="IPR010982">
    <property type="entry name" value="Lambda_DNA-bd_dom_sf"/>
</dbReference>